<reference evidence="1 2" key="1">
    <citation type="submission" date="2018-11" db="EMBL/GenBank/DDBJ databases">
        <title>Genome assembly of Steccherinum ochraceum LE-BIN_3174, the white-rot fungus of the Steccherinaceae family (The Residual Polyporoid clade, Polyporales, Basidiomycota).</title>
        <authorList>
            <person name="Fedorova T.V."/>
            <person name="Glazunova O.A."/>
            <person name="Landesman E.O."/>
            <person name="Moiseenko K.V."/>
            <person name="Psurtseva N.V."/>
            <person name="Savinova O.S."/>
            <person name="Shakhova N.V."/>
            <person name="Tyazhelova T.V."/>
            <person name="Vasina D.V."/>
        </authorList>
    </citation>
    <scope>NUCLEOTIDE SEQUENCE [LARGE SCALE GENOMIC DNA]</scope>
    <source>
        <strain evidence="1 2">LE-BIN_3174</strain>
    </source>
</reference>
<dbReference type="OrthoDB" id="2788229at2759"/>
<keyword evidence="2" id="KW-1185">Reference proteome</keyword>
<name>A0A4V2MWQ1_9APHY</name>
<evidence type="ECO:0008006" key="3">
    <source>
        <dbReference type="Google" id="ProtNLM"/>
    </source>
</evidence>
<comment type="caution">
    <text evidence="1">The sequence shown here is derived from an EMBL/GenBank/DDBJ whole genome shotgun (WGS) entry which is preliminary data.</text>
</comment>
<dbReference type="EMBL" id="RWJN01000109">
    <property type="protein sequence ID" value="TCD67117.1"/>
    <property type="molecule type" value="Genomic_DNA"/>
</dbReference>
<accession>A0A4V2MWQ1</accession>
<evidence type="ECO:0000313" key="2">
    <source>
        <dbReference type="Proteomes" id="UP000292702"/>
    </source>
</evidence>
<protein>
    <recommendedName>
        <fullName evidence="3">F-box domain-containing protein</fullName>
    </recommendedName>
</protein>
<proteinExistence type="predicted"/>
<dbReference type="Proteomes" id="UP000292702">
    <property type="component" value="Unassembled WGS sequence"/>
</dbReference>
<dbReference type="AlphaFoldDB" id="A0A4V2MWQ1"/>
<gene>
    <name evidence="1" type="ORF">EIP91_000457</name>
</gene>
<evidence type="ECO:0000313" key="1">
    <source>
        <dbReference type="EMBL" id="TCD67117.1"/>
    </source>
</evidence>
<sequence>MALLTNSVDRDDLVASTLETLNFEGELAKAAPATDPSNDVSKSVVKKSAKRVKFISRFDLGDDSGPVRGIALPEELWSAIIENIPDDKATLLAISTVSRPFCRMARPSLFRSLVIRLCVSNDTRLFISFLESHPHLARVVRVLSLRDVYSLGRLYFHELERILANLPRLKDLDIAGPVRCLTDPSTQTKSPTNRAPLFLDTVTVALYGYKELSFRGHSFLHLWPSTAFMPLRF</sequence>
<organism evidence="1 2">
    <name type="scientific">Steccherinum ochraceum</name>
    <dbReference type="NCBI Taxonomy" id="92696"/>
    <lineage>
        <taxon>Eukaryota</taxon>
        <taxon>Fungi</taxon>
        <taxon>Dikarya</taxon>
        <taxon>Basidiomycota</taxon>
        <taxon>Agaricomycotina</taxon>
        <taxon>Agaricomycetes</taxon>
        <taxon>Polyporales</taxon>
        <taxon>Steccherinaceae</taxon>
        <taxon>Steccherinum</taxon>
    </lineage>
</organism>